<protein>
    <submittedName>
        <fullName evidence="1">Uncharacterized protein</fullName>
    </submittedName>
</protein>
<dbReference type="Proteomes" id="UP001162992">
    <property type="component" value="Chromosome 18"/>
</dbReference>
<gene>
    <name evidence="1" type="ORF">O6H91_18G033600</name>
</gene>
<keyword evidence="2" id="KW-1185">Reference proteome</keyword>
<evidence type="ECO:0000313" key="2">
    <source>
        <dbReference type="Proteomes" id="UP001162992"/>
    </source>
</evidence>
<dbReference type="EMBL" id="CM055109">
    <property type="protein sequence ID" value="KAJ7522973.1"/>
    <property type="molecule type" value="Genomic_DNA"/>
</dbReference>
<accession>A0ACC2AZH1</accession>
<name>A0ACC2AZH1_DIPCM</name>
<proteinExistence type="predicted"/>
<organism evidence="1 2">
    <name type="scientific">Diphasiastrum complanatum</name>
    <name type="common">Issler's clubmoss</name>
    <name type="synonym">Lycopodium complanatum</name>
    <dbReference type="NCBI Taxonomy" id="34168"/>
    <lineage>
        <taxon>Eukaryota</taxon>
        <taxon>Viridiplantae</taxon>
        <taxon>Streptophyta</taxon>
        <taxon>Embryophyta</taxon>
        <taxon>Tracheophyta</taxon>
        <taxon>Lycopodiopsida</taxon>
        <taxon>Lycopodiales</taxon>
        <taxon>Lycopodiaceae</taxon>
        <taxon>Lycopodioideae</taxon>
        <taxon>Diphasiastrum</taxon>
    </lineage>
</organism>
<evidence type="ECO:0000313" key="1">
    <source>
        <dbReference type="EMBL" id="KAJ7522973.1"/>
    </source>
</evidence>
<comment type="caution">
    <text evidence="1">The sequence shown here is derived from an EMBL/GenBank/DDBJ whole genome shotgun (WGS) entry which is preliminary data.</text>
</comment>
<reference evidence="2" key="1">
    <citation type="journal article" date="2024" name="Proc. Natl. Acad. Sci. U.S.A.">
        <title>Extraordinary preservation of gene collinearity over three hundred million years revealed in homosporous lycophytes.</title>
        <authorList>
            <person name="Li C."/>
            <person name="Wickell D."/>
            <person name="Kuo L.Y."/>
            <person name="Chen X."/>
            <person name="Nie B."/>
            <person name="Liao X."/>
            <person name="Peng D."/>
            <person name="Ji J."/>
            <person name="Jenkins J."/>
            <person name="Williams M."/>
            <person name="Shu S."/>
            <person name="Plott C."/>
            <person name="Barry K."/>
            <person name="Rajasekar S."/>
            <person name="Grimwood J."/>
            <person name="Han X."/>
            <person name="Sun S."/>
            <person name="Hou Z."/>
            <person name="He W."/>
            <person name="Dai G."/>
            <person name="Sun C."/>
            <person name="Schmutz J."/>
            <person name="Leebens-Mack J.H."/>
            <person name="Li F.W."/>
            <person name="Wang L."/>
        </authorList>
    </citation>
    <scope>NUCLEOTIDE SEQUENCE [LARGE SCALE GENOMIC DNA]</scope>
    <source>
        <strain evidence="2">cv. PW_Plant_1</strain>
    </source>
</reference>
<sequence>MEGISYQNFISSLMYLTICTIPDLAFSVYALSQFSSNPDMAHWQMAKRILQYLKGTRNVGLIYKEDREKK</sequence>